<dbReference type="Proteomes" id="UP000664534">
    <property type="component" value="Unassembled WGS sequence"/>
</dbReference>
<dbReference type="EMBL" id="CAJPDT010000021">
    <property type="protein sequence ID" value="CAF9918841.1"/>
    <property type="molecule type" value="Genomic_DNA"/>
</dbReference>
<gene>
    <name evidence="1" type="ORF">IMSHALPRED_004434</name>
</gene>
<evidence type="ECO:0000313" key="2">
    <source>
        <dbReference type="Proteomes" id="UP000664534"/>
    </source>
</evidence>
<organism evidence="1 2">
    <name type="scientific">Imshaugia aleurites</name>
    <dbReference type="NCBI Taxonomy" id="172621"/>
    <lineage>
        <taxon>Eukaryota</taxon>
        <taxon>Fungi</taxon>
        <taxon>Dikarya</taxon>
        <taxon>Ascomycota</taxon>
        <taxon>Pezizomycotina</taxon>
        <taxon>Lecanoromycetes</taxon>
        <taxon>OSLEUM clade</taxon>
        <taxon>Lecanoromycetidae</taxon>
        <taxon>Lecanorales</taxon>
        <taxon>Lecanorineae</taxon>
        <taxon>Parmeliaceae</taxon>
        <taxon>Imshaugia</taxon>
    </lineage>
</organism>
<accession>A0A8H3F633</accession>
<sequence>MAKVPMKIRMDLRDYWEKNDCPAQKSIAALKDLLGLPVTVQLDTSILWGELQKFYPDQAIFVPSITAVVKTWTDCLAKRLADDANADWTEQLLEHANQSSRNMKARVETRPGSQVKTVLATQSGATFIIGIPESSPPYKNVSAFFMTEFEKLFNQNSNQTSLHPGQSAEDEDWANVTLPSRNHGQATDILAPTAMPALDELPRPEVLLTTQTPYHMIIKVVHNGMIVQCSHQRSLELLTGYLQRYTRDTPDQSVKIPLLKAELQISHFGYGAMFDSLTIMPGDRRSDWLNINPILILSFVEGVLGYSPVAGASSESSWYFKRNVAFKE</sequence>
<protein>
    <submittedName>
        <fullName evidence="1">Uncharacterized protein</fullName>
    </submittedName>
</protein>
<evidence type="ECO:0000313" key="1">
    <source>
        <dbReference type="EMBL" id="CAF9918841.1"/>
    </source>
</evidence>
<keyword evidence="2" id="KW-1185">Reference proteome</keyword>
<proteinExistence type="predicted"/>
<comment type="caution">
    <text evidence="1">The sequence shown here is derived from an EMBL/GenBank/DDBJ whole genome shotgun (WGS) entry which is preliminary data.</text>
</comment>
<dbReference type="OrthoDB" id="4926491at2759"/>
<reference evidence="1" key="1">
    <citation type="submission" date="2021-03" db="EMBL/GenBank/DDBJ databases">
        <authorList>
            <person name="Tagirdzhanova G."/>
        </authorList>
    </citation>
    <scope>NUCLEOTIDE SEQUENCE</scope>
</reference>
<name>A0A8H3F633_9LECA</name>
<dbReference type="AlphaFoldDB" id="A0A8H3F633"/>